<protein>
    <submittedName>
        <fullName evidence="1">Uncharacterized protein</fullName>
    </submittedName>
</protein>
<dbReference type="Proteomes" id="UP000076574">
    <property type="component" value="Unassembled WGS sequence"/>
</dbReference>
<gene>
    <name evidence="1" type="ORF">A4A58_20030</name>
</gene>
<evidence type="ECO:0000313" key="1">
    <source>
        <dbReference type="EMBL" id="KZD20499.1"/>
    </source>
</evidence>
<sequence>MTCSIHPIRTFNSSAKPGCKLERSGFVGFLMLAGSLTAVNRIMPPQFIERGLRRQRSAGTQYEV</sequence>
<dbReference type="EMBL" id="LVYV01000056">
    <property type="protein sequence ID" value="KZD20499.1"/>
    <property type="molecule type" value="Genomic_DNA"/>
</dbReference>
<organism evidence="1 2">
    <name type="scientific">Tardiphaga robiniae</name>
    <dbReference type="NCBI Taxonomy" id="943830"/>
    <lineage>
        <taxon>Bacteria</taxon>
        <taxon>Pseudomonadati</taxon>
        <taxon>Pseudomonadota</taxon>
        <taxon>Alphaproteobacteria</taxon>
        <taxon>Hyphomicrobiales</taxon>
        <taxon>Nitrobacteraceae</taxon>
        <taxon>Tardiphaga</taxon>
    </lineage>
</organism>
<keyword evidence="2" id="KW-1185">Reference proteome</keyword>
<proteinExistence type="predicted"/>
<comment type="caution">
    <text evidence="1">The sequence shown here is derived from an EMBL/GenBank/DDBJ whole genome shotgun (WGS) entry which is preliminary data.</text>
</comment>
<dbReference type="AlphaFoldDB" id="A0A163X6Y5"/>
<accession>A0A163X6Y5</accession>
<name>A0A163X6Y5_9BRAD</name>
<evidence type="ECO:0000313" key="2">
    <source>
        <dbReference type="Proteomes" id="UP000076574"/>
    </source>
</evidence>
<reference evidence="1 2" key="1">
    <citation type="submission" date="2016-03" db="EMBL/GenBank/DDBJ databases">
        <title>Microsymbionts genomes from the relict species Vavilovia formosa (Stev.) Fed.</title>
        <authorList>
            <person name="Kopat V."/>
            <person name="Chirak E."/>
            <person name="Kimeklis A."/>
            <person name="Andronov E."/>
        </authorList>
    </citation>
    <scope>NUCLEOTIDE SEQUENCE [LARGE SCALE GENOMIC DNA]</scope>
    <source>
        <strain evidence="1 2">Vaf07</strain>
    </source>
</reference>